<evidence type="ECO:0000313" key="1">
    <source>
        <dbReference type="EMBL" id="XCA47367.1"/>
    </source>
</evidence>
<reference evidence="1" key="1">
    <citation type="submission" date="2024-06" db="EMBL/GenBank/DDBJ databases">
        <title>Evidence of context-dependent and transient costs of resisting viral infection in isolates of the marine microalga Micromonas sp. (class Mamiellophyceae).</title>
        <authorList>
            <person name="Bedi de Silva A."/>
            <person name="Schvarcz C.R."/>
            <person name="Steward G.R."/>
            <person name="Edwards K.F."/>
        </authorList>
    </citation>
    <scope>NUCLEOTIDE SEQUENCE</scope>
    <source>
        <strain evidence="1">McV-KB2</strain>
    </source>
</reference>
<protein>
    <submittedName>
        <fullName evidence="1">Uncharacterized protein</fullName>
    </submittedName>
</protein>
<sequence length="126" mass="14581">MIAFLLLVALFIILHNASQNQGEEVGVLGYKTKFFHVSAGASKRTYEKMKYDGMHPDQLKEFIMLEDQFVRLVRMAVCAGISRRNQGYALSDEIKEKFKPYDFEYHVALLKQIAEPHKVIIQNIRC</sequence>
<dbReference type="EMBL" id="PP911589">
    <property type="protein sequence ID" value="XCA47367.1"/>
    <property type="molecule type" value="Genomic_DNA"/>
</dbReference>
<proteinExistence type="predicted"/>
<organism evidence="1">
    <name type="scientific">Micromonas commoda virus</name>
    <dbReference type="NCBI Taxonomy" id="3057169"/>
    <lineage>
        <taxon>Viruses</taxon>
        <taxon>Varidnaviria</taxon>
        <taxon>Bamfordvirae</taxon>
        <taxon>Nucleocytoviricota</taxon>
        <taxon>Megaviricetes</taxon>
        <taxon>Algavirales</taxon>
        <taxon>Phycodnaviridae</taxon>
    </lineage>
</organism>
<name>A0AAU7YN75_9PHYC</name>
<accession>A0AAU7YN75</accession>